<feature type="chain" id="PRO_5013098626" description="Lipocalin" evidence="1">
    <location>
        <begin position="30"/>
        <end position="107"/>
    </location>
</feature>
<evidence type="ECO:0000313" key="2">
    <source>
        <dbReference type="EMBL" id="MAA13586.1"/>
    </source>
</evidence>
<keyword evidence="1" id="KW-0732">Signal</keyword>
<sequence length="107" mass="12251">MMRQKEQTGPRTACLLVLSVLCVPSPFRAVSSHETVPTSSSPEPFRAWDLTIIRPSNILHFLHMVLISMPRNWKQFRECSATLLLPTYIQHHTFLSMQLGCMKQLSV</sequence>
<feature type="signal peptide" evidence="1">
    <location>
        <begin position="1"/>
        <end position="29"/>
    </location>
</feature>
<dbReference type="EMBL" id="GFPF01002440">
    <property type="protein sequence ID" value="MAA13586.1"/>
    <property type="molecule type" value="Transcribed_RNA"/>
</dbReference>
<reference evidence="2" key="1">
    <citation type="journal article" date="2017" name="Parasit. Vectors">
        <title>Sialotranscriptomics of Rhipicephalus zambeziensis reveals intricate expression profiles of secretory proteins and suggests tight temporal transcriptional regulation during blood-feeding.</title>
        <authorList>
            <person name="de Castro M.H."/>
            <person name="de Klerk D."/>
            <person name="Pienaar R."/>
            <person name="Rees D.J.G."/>
            <person name="Mans B.J."/>
        </authorList>
    </citation>
    <scope>NUCLEOTIDE SEQUENCE</scope>
    <source>
        <tissue evidence="2">Salivary glands</tissue>
    </source>
</reference>
<organism evidence="2">
    <name type="scientific">Rhipicephalus zambeziensis</name>
    <dbReference type="NCBI Taxonomy" id="60191"/>
    <lineage>
        <taxon>Eukaryota</taxon>
        <taxon>Metazoa</taxon>
        <taxon>Ecdysozoa</taxon>
        <taxon>Arthropoda</taxon>
        <taxon>Chelicerata</taxon>
        <taxon>Arachnida</taxon>
        <taxon>Acari</taxon>
        <taxon>Parasitiformes</taxon>
        <taxon>Ixodida</taxon>
        <taxon>Ixodoidea</taxon>
        <taxon>Ixodidae</taxon>
        <taxon>Rhipicephalinae</taxon>
        <taxon>Rhipicephalus</taxon>
        <taxon>Rhipicephalus</taxon>
    </lineage>
</organism>
<accession>A0A224Y7L2</accession>
<protein>
    <recommendedName>
        <fullName evidence="3">Lipocalin</fullName>
    </recommendedName>
</protein>
<evidence type="ECO:0008006" key="3">
    <source>
        <dbReference type="Google" id="ProtNLM"/>
    </source>
</evidence>
<evidence type="ECO:0000256" key="1">
    <source>
        <dbReference type="SAM" id="SignalP"/>
    </source>
</evidence>
<name>A0A224Y7L2_9ACAR</name>
<proteinExistence type="predicted"/>
<dbReference type="AlphaFoldDB" id="A0A224Y7L2"/>